<protein>
    <submittedName>
        <fullName evidence="1">Uncharacterized protein</fullName>
    </submittedName>
</protein>
<accession>A0A5B7G014</accession>
<proteinExistence type="predicted"/>
<gene>
    <name evidence="1" type="ORF">E2C01_043608</name>
</gene>
<comment type="caution">
    <text evidence="1">The sequence shown here is derived from an EMBL/GenBank/DDBJ whole genome shotgun (WGS) entry which is preliminary data.</text>
</comment>
<sequence length="127" mass="14816">MRSDPHWYSEIFLDSFIPSRVFQQFPGLTHLYYPRFPHLFNPFQTLPRPFQSLPVLVSLQSSLHLPVHDFYTSSMPSRHSHFPSSLSQLSYPFQPSPLPPIHDFYTSPMPSRHSHGPPSLSQFSYPF</sequence>
<organism evidence="1 2">
    <name type="scientific">Portunus trituberculatus</name>
    <name type="common">Swimming crab</name>
    <name type="synonym">Neptunus trituberculatus</name>
    <dbReference type="NCBI Taxonomy" id="210409"/>
    <lineage>
        <taxon>Eukaryota</taxon>
        <taxon>Metazoa</taxon>
        <taxon>Ecdysozoa</taxon>
        <taxon>Arthropoda</taxon>
        <taxon>Crustacea</taxon>
        <taxon>Multicrustacea</taxon>
        <taxon>Malacostraca</taxon>
        <taxon>Eumalacostraca</taxon>
        <taxon>Eucarida</taxon>
        <taxon>Decapoda</taxon>
        <taxon>Pleocyemata</taxon>
        <taxon>Brachyura</taxon>
        <taxon>Eubrachyura</taxon>
        <taxon>Portunoidea</taxon>
        <taxon>Portunidae</taxon>
        <taxon>Portuninae</taxon>
        <taxon>Portunus</taxon>
    </lineage>
</organism>
<dbReference type="EMBL" id="VSRR010009098">
    <property type="protein sequence ID" value="MPC49794.1"/>
    <property type="molecule type" value="Genomic_DNA"/>
</dbReference>
<name>A0A5B7G014_PORTR</name>
<evidence type="ECO:0000313" key="1">
    <source>
        <dbReference type="EMBL" id="MPC49794.1"/>
    </source>
</evidence>
<keyword evidence="2" id="KW-1185">Reference proteome</keyword>
<dbReference type="Proteomes" id="UP000324222">
    <property type="component" value="Unassembled WGS sequence"/>
</dbReference>
<dbReference type="AlphaFoldDB" id="A0A5B7G014"/>
<evidence type="ECO:0000313" key="2">
    <source>
        <dbReference type="Proteomes" id="UP000324222"/>
    </source>
</evidence>
<reference evidence="1 2" key="1">
    <citation type="submission" date="2019-05" db="EMBL/GenBank/DDBJ databases">
        <title>Another draft genome of Portunus trituberculatus and its Hox gene families provides insights of decapod evolution.</title>
        <authorList>
            <person name="Jeong J.-H."/>
            <person name="Song I."/>
            <person name="Kim S."/>
            <person name="Choi T."/>
            <person name="Kim D."/>
            <person name="Ryu S."/>
            <person name="Kim W."/>
        </authorList>
    </citation>
    <scope>NUCLEOTIDE SEQUENCE [LARGE SCALE GENOMIC DNA]</scope>
    <source>
        <tissue evidence="1">Muscle</tissue>
    </source>
</reference>